<keyword evidence="1" id="KW-1133">Transmembrane helix</keyword>
<keyword evidence="1" id="KW-0812">Transmembrane</keyword>
<dbReference type="InterPro" id="IPR027417">
    <property type="entry name" value="P-loop_NTPase"/>
</dbReference>
<gene>
    <name evidence="2" type="ORF">K8V90_05045</name>
</gene>
<name>A0A921N044_9FIRM</name>
<sequence length="103" mass="12121">MITKTKKLRQEEINKNKKSAFEEGIIEWTKFYRANPHRFIIDYLGLPLFIFQMVIIYMFDKFNYNMLTCSRGTGKSYITSVYSCCRCILYPHTKIIIGASTKG</sequence>
<reference evidence="2" key="2">
    <citation type="submission" date="2021-09" db="EMBL/GenBank/DDBJ databases">
        <authorList>
            <person name="Gilroy R."/>
        </authorList>
    </citation>
    <scope>NUCLEOTIDE SEQUENCE</scope>
    <source>
        <strain evidence="2">1277</strain>
    </source>
</reference>
<dbReference type="EMBL" id="DYUB01000163">
    <property type="protein sequence ID" value="HJG96451.1"/>
    <property type="molecule type" value="Genomic_DNA"/>
</dbReference>
<protein>
    <submittedName>
        <fullName evidence="2">Uncharacterized protein</fullName>
    </submittedName>
</protein>
<evidence type="ECO:0000256" key="1">
    <source>
        <dbReference type="SAM" id="Phobius"/>
    </source>
</evidence>
<dbReference type="Gene3D" id="3.40.50.300">
    <property type="entry name" value="P-loop containing nucleotide triphosphate hydrolases"/>
    <property type="match status" value="1"/>
</dbReference>
<feature type="transmembrane region" description="Helical" evidence="1">
    <location>
        <begin position="40"/>
        <end position="59"/>
    </location>
</feature>
<proteinExistence type="predicted"/>
<accession>A0A921N044</accession>
<dbReference type="Proteomes" id="UP000776700">
    <property type="component" value="Unassembled WGS sequence"/>
</dbReference>
<organism evidence="2 3">
    <name type="scientific">Romboutsia timonensis</name>
    <dbReference type="NCBI Taxonomy" id="1776391"/>
    <lineage>
        <taxon>Bacteria</taxon>
        <taxon>Bacillati</taxon>
        <taxon>Bacillota</taxon>
        <taxon>Clostridia</taxon>
        <taxon>Peptostreptococcales</taxon>
        <taxon>Peptostreptococcaceae</taxon>
        <taxon>Romboutsia</taxon>
    </lineage>
</organism>
<evidence type="ECO:0000313" key="2">
    <source>
        <dbReference type="EMBL" id="HJG96451.1"/>
    </source>
</evidence>
<evidence type="ECO:0000313" key="3">
    <source>
        <dbReference type="Proteomes" id="UP000776700"/>
    </source>
</evidence>
<dbReference type="AlphaFoldDB" id="A0A921N044"/>
<keyword evidence="1" id="KW-0472">Membrane</keyword>
<comment type="caution">
    <text evidence="2">The sequence shown here is derived from an EMBL/GenBank/DDBJ whole genome shotgun (WGS) entry which is preliminary data.</text>
</comment>
<reference evidence="2" key="1">
    <citation type="journal article" date="2021" name="PeerJ">
        <title>Extensive microbial diversity within the chicken gut microbiome revealed by metagenomics and culture.</title>
        <authorList>
            <person name="Gilroy R."/>
            <person name="Ravi A."/>
            <person name="Getino M."/>
            <person name="Pursley I."/>
            <person name="Horton D.L."/>
            <person name="Alikhan N.F."/>
            <person name="Baker D."/>
            <person name="Gharbi K."/>
            <person name="Hall N."/>
            <person name="Watson M."/>
            <person name="Adriaenssens E.M."/>
            <person name="Foster-Nyarko E."/>
            <person name="Jarju S."/>
            <person name="Secka A."/>
            <person name="Antonio M."/>
            <person name="Oren A."/>
            <person name="Chaudhuri R.R."/>
            <person name="La Ragione R."/>
            <person name="Hildebrand F."/>
            <person name="Pallen M.J."/>
        </authorList>
    </citation>
    <scope>NUCLEOTIDE SEQUENCE</scope>
    <source>
        <strain evidence="2">1277</strain>
    </source>
</reference>